<evidence type="ECO:0000259" key="7">
    <source>
        <dbReference type="Pfam" id="PF11728"/>
    </source>
</evidence>
<keyword evidence="4 6" id="KW-1133">Transmembrane helix</keyword>
<dbReference type="OrthoDB" id="357521at2"/>
<comment type="subcellular location">
    <subcellularLocation>
        <location evidence="1">Cell membrane</location>
        <topology evidence="1">Multi-pass membrane protein</topology>
    </subcellularLocation>
</comment>
<accession>A0A4S3PYR2</accession>
<feature type="transmembrane region" description="Helical" evidence="6">
    <location>
        <begin position="53"/>
        <end position="70"/>
    </location>
</feature>
<dbReference type="InterPro" id="IPR010343">
    <property type="entry name" value="ArAE_1"/>
</dbReference>
<feature type="transmembrane region" description="Helical" evidence="6">
    <location>
        <begin position="124"/>
        <end position="142"/>
    </location>
</feature>
<dbReference type="EMBL" id="SLUB01000002">
    <property type="protein sequence ID" value="THE14968.1"/>
    <property type="molecule type" value="Genomic_DNA"/>
</dbReference>
<organism evidence="8 9">
    <name type="scientific">Bacillus timonensis</name>
    <dbReference type="NCBI Taxonomy" id="1033734"/>
    <lineage>
        <taxon>Bacteria</taxon>
        <taxon>Bacillati</taxon>
        <taxon>Bacillota</taxon>
        <taxon>Bacilli</taxon>
        <taxon>Bacillales</taxon>
        <taxon>Bacillaceae</taxon>
        <taxon>Bacillus</taxon>
    </lineage>
</organism>
<dbReference type="Pfam" id="PF06081">
    <property type="entry name" value="ArAE_1"/>
    <property type="match status" value="1"/>
</dbReference>
<keyword evidence="3 6" id="KW-0812">Transmembrane</keyword>
<dbReference type="Proteomes" id="UP000306477">
    <property type="component" value="Unassembled WGS sequence"/>
</dbReference>
<feature type="transmembrane region" description="Helical" evidence="6">
    <location>
        <begin position="76"/>
        <end position="93"/>
    </location>
</feature>
<keyword evidence="9" id="KW-1185">Reference proteome</keyword>
<dbReference type="InterPro" id="IPR038323">
    <property type="entry name" value="ArAE_1_C_sf"/>
</dbReference>
<evidence type="ECO:0000256" key="1">
    <source>
        <dbReference type="ARBA" id="ARBA00004651"/>
    </source>
</evidence>
<keyword evidence="5 6" id="KW-0472">Membrane</keyword>
<dbReference type="PANTHER" id="PTHR40064">
    <property type="entry name" value="MEMBRANE PROTEIN-RELATED"/>
    <property type="match status" value="1"/>
</dbReference>
<proteinExistence type="predicted"/>
<reference evidence="8 9" key="1">
    <citation type="journal article" date="2019" name="Indoor Air">
        <title>Impacts of indoor surface finishes on bacterial viability.</title>
        <authorList>
            <person name="Hu J."/>
            <person name="Maamar S.B."/>
            <person name="Glawe A.J."/>
            <person name="Gottel N."/>
            <person name="Gilbert J.A."/>
            <person name="Hartmann E.M."/>
        </authorList>
    </citation>
    <scope>NUCLEOTIDE SEQUENCE [LARGE SCALE GENOMIC DNA]</scope>
    <source>
        <strain evidence="8 9">AF060A6</strain>
    </source>
</reference>
<evidence type="ECO:0000256" key="3">
    <source>
        <dbReference type="ARBA" id="ARBA00022692"/>
    </source>
</evidence>
<evidence type="ECO:0000256" key="4">
    <source>
        <dbReference type="ARBA" id="ARBA00022989"/>
    </source>
</evidence>
<evidence type="ECO:0000313" key="9">
    <source>
        <dbReference type="Proteomes" id="UP000306477"/>
    </source>
</evidence>
<evidence type="ECO:0000256" key="6">
    <source>
        <dbReference type="SAM" id="Phobius"/>
    </source>
</evidence>
<gene>
    <name evidence="8" type="ORF">E1I69_01250</name>
</gene>
<dbReference type="RefSeq" id="WP_136377825.1">
    <property type="nucleotide sequence ID" value="NZ_SLUB01000002.1"/>
</dbReference>
<feature type="domain" description="Putative aromatic acid exporter C-terminal" evidence="7">
    <location>
        <begin position="146"/>
        <end position="310"/>
    </location>
</feature>
<dbReference type="Gene3D" id="1.20.120.940">
    <property type="entry name" value="Putative aromatic acid exporter, C-terminal domain"/>
    <property type="match status" value="1"/>
</dbReference>
<evidence type="ECO:0000256" key="5">
    <source>
        <dbReference type="ARBA" id="ARBA00023136"/>
    </source>
</evidence>
<dbReference type="AlphaFoldDB" id="A0A4S3PYR2"/>
<feature type="transmembrane region" description="Helical" evidence="6">
    <location>
        <begin position="20"/>
        <end position="41"/>
    </location>
</feature>
<name>A0A4S3PYR2_9BACI</name>
<keyword evidence="2" id="KW-1003">Cell membrane</keyword>
<evidence type="ECO:0000256" key="2">
    <source>
        <dbReference type="ARBA" id="ARBA00022475"/>
    </source>
</evidence>
<dbReference type="InterPro" id="IPR021062">
    <property type="entry name" value="ArAE_1_C"/>
</dbReference>
<evidence type="ECO:0000313" key="8">
    <source>
        <dbReference type="EMBL" id="THE14968.1"/>
    </source>
</evidence>
<dbReference type="GO" id="GO:0005886">
    <property type="term" value="C:plasma membrane"/>
    <property type="evidence" value="ECO:0007669"/>
    <property type="project" value="UniProtKB-SubCell"/>
</dbReference>
<comment type="caution">
    <text evidence="8">The sequence shown here is derived from an EMBL/GenBank/DDBJ whole genome shotgun (WGS) entry which is preliminary data.</text>
</comment>
<dbReference type="InterPro" id="IPR052984">
    <property type="entry name" value="UPF0421"/>
</dbReference>
<dbReference type="Pfam" id="PF11728">
    <property type="entry name" value="ArAE_1_C"/>
    <property type="match status" value="1"/>
</dbReference>
<dbReference type="PANTHER" id="PTHR40064:SF1">
    <property type="entry name" value="MEMBRANE PROTEIN"/>
    <property type="match status" value="1"/>
</dbReference>
<sequence length="317" mass="36106">MFKIGYRTLKTAIGTTISISIAKLIGLDSFASAGILTILCIKVTRKKSLESSWERFIACVVGILFSSVFFEGIGYHPLTIGLLLLFFIPTVVAVKAKDGIVTSTVIILHIFSAGKVTFDLIVNELGLIIIGIGVALLINLYMPSVDKQLRAYQQELESLFGNILNEMVHYLRTGESIWDGREITAVENLLNKAKRIAFRDVENNLMRDENLYYTYFEMREKQFEILQRMLPTITSITQSVEQRSMVADFILEVSQSIHPGNTASVFLKKLEEMRKVFREMPLPKTREEFETRAALLQFIKEMEEYLIIKRLFKGLPT</sequence>
<protein>
    <submittedName>
        <fullName evidence="8">Aromatic acid exporter family protein</fullName>
    </submittedName>
</protein>